<organism evidence="1 2">
    <name type="scientific">Rhamnusium bicolor</name>
    <dbReference type="NCBI Taxonomy" id="1586634"/>
    <lineage>
        <taxon>Eukaryota</taxon>
        <taxon>Metazoa</taxon>
        <taxon>Ecdysozoa</taxon>
        <taxon>Arthropoda</taxon>
        <taxon>Hexapoda</taxon>
        <taxon>Insecta</taxon>
        <taxon>Pterygota</taxon>
        <taxon>Neoptera</taxon>
        <taxon>Endopterygota</taxon>
        <taxon>Coleoptera</taxon>
        <taxon>Polyphaga</taxon>
        <taxon>Cucujiformia</taxon>
        <taxon>Chrysomeloidea</taxon>
        <taxon>Cerambycidae</taxon>
        <taxon>Lepturinae</taxon>
        <taxon>Rhagiini</taxon>
        <taxon>Rhamnusium</taxon>
    </lineage>
</organism>
<dbReference type="EMBL" id="JANEYF010002904">
    <property type="protein sequence ID" value="KAJ8941088.1"/>
    <property type="molecule type" value="Genomic_DNA"/>
</dbReference>
<gene>
    <name evidence="1" type="ORF">NQ314_010493</name>
</gene>
<dbReference type="PANTHER" id="PTHR33480:SF1">
    <property type="entry name" value="TYR RECOMBINASE DOMAIN-CONTAINING PROTEIN"/>
    <property type="match status" value="1"/>
</dbReference>
<dbReference type="AlphaFoldDB" id="A0AAV8XR39"/>
<comment type="caution">
    <text evidence="1">The sequence shown here is derived from an EMBL/GenBank/DDBJ whole genome shotgun (WGS) entry which is preliminary data.</text>
</comment>
<evidence type="ECO:0000313" key="1">
    <source>
        <dbReference type="EMBL" id="KAJ8941088.1"/>
    </source>
</evidence>
<reference evidence="1" key="1">
    <citation type="journal article" date="2023" name="Insect Mol. Biol.">
        <title>Genome sequencing provides insights into the evolution of gene families encoding plant cell wall-degrading enzymes in longhorned beetles.</title>
        <authorList>
            <person name="Shin N.R."/>
            <person name="Okamura Y."/>
            <person name="Kirsch R."/>
            <person name="Pauchet Y."/>
        </authorList>
    </citation>
    <scope>NUCLEOTIDE SEQUENCE</scope>
    <source>
        <strain evidence="1">RBIC_L_NR</strain>
    </source>
</reference>
<dbReference type="Proteomes" id="UP001162156">
    <property type="component" value="Unassembled WGS sequence"/>
</dbReference>
<accession>A0AAV8XR39</accession>
<proteinExistence type="predicted"/>
<protein>
    <submittedName>
        <fullName evidence="1">Uncharacterized protein</fullName>
    </submittedName>
</protein>
<keyword evidence="2" id="KW-1185">Reference proteome</keyword>
<evidence type="ECO:0000313" key="2">
    <source>
        <dbReference type="Proteomes" id="UP001162156"/>
    </source>
</evidence>
<dbReference type="PANTHER" id="PTHR33480">
    <property type="entry name" value="SET DOMAIN-CONTAINING PROTEIN-RELATED"/>
    <property type="match status" value="1"/>
</dbReference>
<name>A0AAV8XR39_9CUCU</name>
<sequence>MRADSVSNVAKSDPLICLYGEVLLAKHKRQQIATLISNKIREMAKMLIAIRSMHDNIKGLFDVLKPEMFATLVAAAKIISGYNENKKSFRAPSLALHMGTNLKTVCNIAFKTVIERKQIPNISWENRDEKKSDIKDLKNLIEAHWCNEISSLALKDLKERQWQKPNRLPLTEDILFVSKIY</sequence>